<feature type="region of interest" description="Disordered" evidence="1">
    <location>
        <begin position="80"/>
        <end position="131"/>
    </location>
</feature>
<feature type="compositionally biased region" description="Basic and acidic residues" evidence="1">
    <location>
        <begin position="11"/>
        <end position="37"/>
    </location>
</feature>
<gene>
    <name evidence="2" type="ORF">EVOR1521_LOCUS22664</name>
</gene>
<feature type="compositionally biased region" description="Acidic residues" evidence="1">
    <location>
        <begin position="1"/>
        <end position="10"/>
    </location>
</feature>
<reference evidence="2" key="1">
    <citation type="submission" date="2023-08" db="EMBL/GenBank/DDBJ databases">
        <authorList>
            <person name="Chen Y."/>
            <person name="Shah S."/>
            <person name="Dougan E. K."/>
            <person name="Thang M."/>
            <person name="Chan C."/>
        </authorList>
    </citation>
    <scope>NUCLEOTIDE SEQUENCE</scope>
</reference>
<accession>A0AA36J5S5</accession>
<evidence type="ECO:0000256" key="1">
    <source>
        <dbReference type="SAM" id="MobiDB-lite"/>
    </source>
</evidence>
<organism evidence="2 3">
    <name type="scientific">Effrenium voratum</name>
    <dbReference type="NCBI Taxonomy" id="2562239"/>
    <lineage>
        <taxon>Eukaryota</taxon>
        <taxon>Sar</taxon>
        <taxon>Alveolata</taxon>
        <taxon>Dinophyceae</taxon>
        <taxon>Suessiales</taxon>
        <taxon>Symbiodiniaceae</taxon>
        <taxon>Effrenium</taxon>
    </lineage>
</organism>
<dbReference type="EMBL" id="CAUJNA010003322">
    <property type="protein sequence ID" value="CAJ1399043.1"/>
    <property type="molecule type" value="Genomic_DNA"/>
</dbReference>
<dbReference type="AlphaFoldDB" id="A0AA36J5S5"/>
<evidence type="ECO:0000313" key="2">
    <source>
        <dbReference type="EMBL" id="CAJ1399043.1"/>
    </source>
</evidence>
<name>A0AA36J5S5_9DINO</name>
<proteinExistence type="predicted"/>
<evidence type="ECO:0000313" key="3">
    <source>
        <dbReference type="Proteomes" id="UP001178507"/>
    </source>
</evidence>
<comment type="caution">
    <text evidence="2">The sequence shown here is derived from an EMBL/GenBank/DDBJ whole genome shotgun (WGS) entry which is preliminary data.</text>
</comment>
<keyword evidence="3" id="KW-1185">Reference proteome</keyword>
<feature type="region of interest" description="Disordered" evidence="1">
    <location>
        <begin position="1"/>
        <end position="37"/>
    </location>
</feature>
<protein>
    <submittedName>
        <fullName evidence="2">Uncharacterized protein</fullName>
    </submittedName>
</protein>
<sequence>MSQTEAEEAQAVERGRSCAESQRLPREAEAVESELPKDAESCSAFFTATLPLMAKFGVEELSFKERAELATKPVELLNEGKGKASAGRGLPKLARSSPHAWSTLRGGPSTTSCQMSGSTRTTARSSDASAGIGAEADVDEAAWRLLAEEIDLDGVVPCGTRDKKS</sequence>
<dbReference type="Proteomes" id="UP001178507">
    <property type="component" value="Unassembled WGS sequence"/>
</dbReference>
<feature type="compositionally biased region" description="Low complexity" evidence="1">
    <location>
        <begin position="116"/>
        <end position="131"/>
    </location>
</feature>